<dbReference type="AlphaFoldDB" id="A0A4Y2NZQ3"/>
<gene>
    <name evidence="1" type="ORF">AVEN_36264_1</name>
</gene>
<keyword evidence="2" id="KW-1185">Reference proteome</keyword>
<evidence type="ECO:0000313" key="1">
    <source>
        <dbReference type="EMBL" id="GBN44342.1"/>
    </source>
</evidence>
<sequence>MERACGDSHGTLANKLRILLLLVVSASANYNYGYFYLLPTYEDYYGGYYGHHYGGYGQDRDTYTPSVSYAPAPAPAAFAIVPHVSSFSSSFNRGEVANSPSALPYLDPRSNYLTPPPSFDVFDITSNLVKRPATPARAPAVSYVAPAVSRATIPANAAVPAFRYIPGHPYGTPVIYGYSSGAYTYYSPSVLSPYSYGSYGSYGSYHSDPYGYLYKK</sequence>
<organism evidence="1 2">
    <name type="scientific">Araneus ventricosus</name>
    <name type="common">Orbweaver spider</name>
    <name type="synonym">Epeira ventricosa</name>
    <dbReference type="NCBI Taxonomy" id="182803"/>
    <lineage>
        <taxon>Eukaryota</taxon>
        <taxon>Metazoa</taxon>
        <taxon>Ecdysozoa</taxon>
        <taxon>Arthropoda</taxon>
        <taxon>Chelicerata</taxon>
        <taxon>Arachnida</taxon>
        <taxon>Araneae</taxon>
        <taxon>Araneomorphae</taxon>
        <taxon>Entelegynae</taxon>
        <taxon>Araneoidea</taxon>
        <taxon>Araneidae</taxon>
        <taxon>Araneus</taxon>
    </lineage>
</organism>
<protein>
    <submittedName>
        <fullName evidence="1">Uncharacterized protein</fullName>
    </submittedName>
</protein>
<name>A0A4Y2NZQ3_ARAVE</name>
<proteinExistence type="predicted"/>
<accession>A0A4Y2NZQ3</accession>
<reference evidence="1 2" key="1">
    <citation type="journal article" date="2019" name="Sci. Rep.">
        <title>Orb-weaving spider Araneus ventricosus genome elucidates the spidroin gene catalogue.</title>
        <authorList>
            <person name="Kono N."/>
            <person name="Nakamura H."/>
            <person name="Ohtoshi R."/>
            <person name="Moran D.A.P."/>
            <person name="Shinohara A."/>
            <person name="Yoshida Y."/>
            <person name="Fujiwara M."/>
            <person name="Mori M."/>
            <person name="Tomita M."/>
            <person name="Arakawa K."/>
        </authorList>
    </citation>
    <scope>NUCLEOTIDE SEQUENCE [LARGE SCALE GENOMIC DNA]</scope>
</reference>
<evidence type="ECO:0000313" key="2">
    <source>
        <dbReference type="Proteomes" id="UP000499080"/>
    </source>
</evidence>
<comment type="caution">
    <text evidence="1">The sequence shown here is derived from an EMBL/GenBank/DDBJ whole genome shotgun (WGS) entry which is preliminary data.</text>
</comment>
<dbReference type="Proteomes" id="UP000499080">
    <property type="component" value="Unassembled WGS sequence"/>
</dbReference>
<dbReference type="EMBL" id="BGPR01010118">
    <property type="protein sequence ID" value="GBN44342.1"/>
    <property type="molecule type" value="Genomic_DNA"/>
</dbReference>